<proteinExistence type="predicted"/>
<reference evidence="2 3" key="1">
    <citation type="journal article" date="2019" name="Nat. Ecol. Evol.">
        <title>Megaphylogeny resolves global patterns of mushroom evolution.</title>
        <authorList>
            <person name="Varga T."/>
            <person name="Krizsan K."/>
            <person name="Foldi C."/>
            <person name="Dima B."/>
            <person name="Sanchez-Garcia M."/>
            <person name="Sanchez-Ramirez S."/>
            <person name="Szollosi G.J."/>
            <person name="Szarkandi J.G."/>
            <person name="Papp V."/>
            <person name="Albert L."/>
            <person name="Andreopoulos W."/>
            <person name="Angelini C."/>
            <person name="Antonin V."/>
            <person name="Barry K.W."/>
            <person name="Bougher N.L."/>
            <person name="Buchanan P."/>
            <person name="Buyck B."/>
            <person name="Bense V."/>
            <person name="Catcheside P."/>
            <person name="Chovatia M."/>
            <person name="Cooper J."/>
            <person name="Damon W."/>
            <person name="Desjardin D."/>
            <person name="Finy P."/>
            <person name="Geml J."/>
            <person name="Haridas S."/>
            <person name="Hughes K."/>
            <person name="Justo A."/>
            <person name="Karasinski D."/>
            <person name="Kautmanova I."/>
            <person name="Kiss B."/>
            <person name="Kocsube S."/>
            <person name="Kotiranta H."/>
            <person name="LaButti K.M."/>
            <person name="Lechner B.E."/>
            <person name="Liimatainen K."/>
            <person name="Lipzen A."/>
            <person name="Lukacs Z."/>
            <person name="Mihaltcheva S."/>
            <person name="Morgado L.N."/>
            <person name="Niskanen T."/>
            <person name="Noordeloos M.E."/>
            <person name="Ohm R.A."/>
            <person name="Ortiz-Santana B."/>
            <person name="Ovrebo C."/>
            <person name="Racz N."/>
            <person name="Riley R."/>
            <person name="Savchenko A."/>
            <person name="Shiryaev A."/>
            <person name="Soop K."/>
            <person name="Spirin V."/>
            <person name="Szebenyi C."/>
            <person name="Tomsovsky M."/>
            <person name="Tulloss R.E."/>
            <person name="Uehling J."/>
            <person name="Grigoriev I.V."/>
            <person name="Vagvolgyi C."/>
            <person name="Papp T."/>
            <person name="Martin F.M."/>
            <person name="Miettinen O."/>
            <person name="Hibbett D.S."/>
            <person name="Nagy L.G."/>
        </authorList>
    </citation>
    <scope>NUCLEOTIDE SEQUENCE [LARGE SCALE GENOMIC DNA]</scope>
    <source>
        <strain evidence="2 3">CBS 309.79</strain>
    </source>
</reference>
<gene>
    <name evidence="2" type="ORF">BDV98DRAFT_644656</name>
</gene>
<keyword evidence="1" id="KW-0472">Membrane</keyword>
<feature type="transmembrane region" description="Helical" evidence="1">
    <location>
        <begin position="168"/>
        <end position="188"/>
    </location>
</feature>
<evidence type="ECO:0000313" key="3">
    <source>
        <dbReference type="Proteomes" id="UP000305067"/>
    </source>
</evidence>
<sequence>MVDALAICATSGVSEQALIPAHSMSLITNPLPGNTLVNVQRLPKRTHCSILEQIEKTAAKTAAKELCCEYRTNSLSIVFYCPSIRFPTSFPYNSMHLFWENLFPNLISIWTSDFKGFDKSDKGFYLSDAVWKAVGTAGVDACKTMPSAFRSKILNVSTKEVYSMSAKMWLFTTCTLAQYLLKSLFLLVMTSHVLHSFSLCYIRIPCILLYNFVSYLILLSVL</sequence>
<feature type="transmembrane region" description="Helical" evidence="1">
    <location>
        <begin position="200"/>
        <end position="221"/>
    </location>
</feature>
<keyword evidence="1" id="KW-0812">Transmembrane</keyword>
<organism evidence="2 3">
    <name type="scientific">Pterulicium gracile</name>
    <dbReference type="NCBI Taxonomy" id="1884261"/>
    <lineage>
        <taxon>Eukaryota</taxon>
        <taxon>Fungi</taxon>
        <taxon>Dikarya</taxon>
        <taxon>Basidiomycota</taxon>
        <taxon>Agaricomycotina</taxon>
        <taxon>Agaricomycetes</taxon>
        <taxon>Agaricomycetidae</taxon>
        <taxon>Agaricales</taxon>
        <taxon>Pleurotineae</taxon>
        <taxon>Pterulaceae</taxon>
        <taxon>Pterulicium</taxon>
    </lineage>
</organism>
<dbReference type="EMBL" id="ML178897">
    <property type="protein sequence ID" value="TFK95264.1"/>
    <property type="molecule type" value="Genomic_DNA"/>
</dbReference>
<name>A0A5C3PZH8_9AGAR</name>
<keyword evidence="3" id="KW-1185">Reference proteome</keyword>
<dbReference type="AlphaFoldDB" id="A0A5C3PZH8"/>
<keyword evidence="1" id="KW-1133">Transmembrane helix</keyword>
<dbReference type="OrthoDB" id="2404451at2759"/>
<accession>A0A5C3PZH8</accession>
<protein>
    <submittedName>
        <fullName evidence="2">Uncharacterized protein</fullName>
    </submittedName>
</protein>
<feature type="non-terminal residue" evidence="2">
    <location>
        <position position="222"/>
    </location>
</feature>
<evidence type="ECO:0000256" key="1">
    <source>
        <dbReference type="SAM" id="Phobius"/>
    </source>
</evidence>
<dbReference type="Proteomes" id="UP000305067">
    <property type="component" value="Unassembled WGS sequence"/>
</dbReference>
<evidence type="ECO:0000313" key="2">
    <source>
        <dbReference type="EMBL" id="TFK95264.1"/>
    </source>
</evidence>